<dbReference type="SUPFAM" id="SSF49265">
    <property type="entry name" value="Fibronectin type III"/>
    <property type="match status" value="1"/>
</dbReference>
<evidence type="ECO:0000259" key="3">
    <source>
        <dbReference type="PROSITE" id="PS50853"/>
    </source>
</evidence>
<dbReference type="PROSITE" id="PS50853">
    <property type="entry name" value="FN3"/>
    <property type="match status" value="1"/>
</dbReference>
<dbReference type="Gene3D" id="2.60.120.260">
    <property type="entry name" value="Galactose-binding domain-like"/>
    <property type="match status" value="1"/>
</dbReference>
<dbReference type="InterPro" id="IPR013783">
    <property type="entry name" value="Ig-like_fold"/>
</dbReference>
<evidence type="ECO:0000313" key="8">
    <source>
        <dbReference type="Proteomes" id="UP000284548"/>
    </source>
</evidence>
<organism evidence="7 8">
    <name type="scientific">Segatella copri</name>
    <dbReference type="NCBI Taxonomy" id="165179"/>
    <lineage>
        <taxon>Bacteria</taxon>
        <taxon>Pseudomonadati</taxon>
        <taxon>Bacteroidota</taxon>
        <taxon>Bacteroidia</taxon>
        <taxon>Bacteroidales</taxon>
        <taxon>Prevotellaceae</taxon>
        <taxon>Segatella</taxon>
    </lineage>
</organism>
<proteinExistence type="predicted"/>
<evidence type="ECO:0000313" key="5">
    <source>
        <dbReference type="EMBL" id="MQN10061.1"/>
    </source>
</evidence>
<dbReference type="InterPro" id="IPR000421">
    <property type="entry name" value="FA58C"/>
</dbReference>
<dbReference type="AlphaFoldDB" id="A0A3R6EB77"/>
<dbReference type="InterPro" id="IPR008979">
    <property type="entry name" value="Galactose-bd-like_sf"/>
</dbReference>
<dbReference type="PROSITE" id="PS50022">
    <property type="entry name" value="FA58C_3"/>
    <property type="match status" value="1"/>
</dbReference>
<dbReference type="Gene3D" id="2.60.40.10">
    <property type="entry name" value="Immunoglobulins"/>
    <property type="match status" value="1"/>
</dbReference>
<name>A0A3R6EB77_9BACT</name>
<dbReference type="PROSITE" id="PS51257">
    <property type="entry name" value="PROKAR_LIPOPROTEIN"/>
    <property type="match status" value="1"/>
</dbReference>
<evidence type="ECO:0000313" key="6">
    <source>
        <dbReference type="EMBL" id="MQO04140.1"/>
    </source>
</evidence>
<dbReference type="Pfam" id="PF00754">
    <property type="entry name" value="F5_F8_type_C"/>
    <property type="match status" value="1"/>
</dbReference>
<dbReference type="SUPFAM" id="SSF49785">
    <property type="entry name" value="Galactose-binding domain-like"/>
    <property type="match status" value="1"/>
</dbReference>
<reference evidence="9 10" key="2">
    <citation type="submission" date="2019-09" db="EMBL/GenBank/DDBJ databases">
        <title>Distinct polysaccharide growth profiles of human intestinal Prevotella copri isolates.</title>
        <authorList>
            <person name="Fehlner-Peach H."/>
            <person name="Magnabosco C."/>
            <person name="Raghavan V."/>
            <person name="Scher J.U."/>
            <person name="Tett A."/>
            <person name="Cox L.M."/>
            <person name="Gottsegen C."/>
            <person name="Watters A."/>
            <person name="Wiltshire- Gordon J.D."/>
            <person name="Segata N."/>
            <person name="Bonneau R."/>
            <person name="Littman D.R."/>
        </authorList>
    </citation>
    <scope>NUCLEOTIDE SEQUENCE [LARGE SCALE GENOMIC DNA]</scope>
    <source>
        <strain evidence="9">iAK279</strain>
        <strain evidence="6">IAK279</strain>
        <strain evidence="10">iK21513</strain>
        <strain evidence="5">IK21513</strain>
    </source>
</reference>
<dbReference type="CDD" id="cd00063">
    <property type="entry name" value="FN3"/>
    <property type="match status" value="1"/>
</dbReference>
<feature type="chain" id="PRO_5043187660" evidence="1">
    <location>
        <begin position="19"/>
        <end position="293"/>
    </location>
</feature>
<protein>
    <submittedName>
        <fullName evidence="7">DUF4959 domain-containing protein</fullName>
    </submittedName>
    <submittedName>
        <fullName evidence="4">Discoidin domain-containing protein</fullName>
    </submittedName>
</protein>
<evidence type="ECO:0000259" key="2">
    <source>
        <dbReference type="PROSITE" id="PS50022"/>
    </source>
</evidence>
<evidence type="ECO:0000313" key="7">
    <source>
        <dbReference type="EMBL" id="RHH79163.1"/>
    </source>
</evidence>
<dbReference type="RefSeq" id="WP_118255403.1">
    <property type="nucleotide sequence ID" value="NZ_DAWERD010000056.1"/>
</dbReference>
<dbReference type="InterPro" id="IPR036116">
    <property type="entry name" value="FN3_sf"/>
</dbReference>
<reference evidence="4" key="3">
    <citation type="submission" date="2022-11" db="EMBL/GenBank/DDBJ databases">
        <title>Genomic repertoires linked with pathogenic potency of arthritogenic Prevotella copri isolated from the gut of rheumatoid arthritis patients.</title>
        <authorList>
            <person name="Nii T."/>
            <person name="Maeda Y."/>
            <person name="Motooka D."/>
            <person name="Naito M."/>
            <person name="Matsumoto Y."/>
            <person name="Ogawa T."/>
            <person name="Oguro-Igashira E."/>
            <person name="Kishikawa T."/>
            <person name="Yamashita M."/>
            <person name="Koizumi S."/>
            <person name="Kurakawa T."/>
            <person name="Okumura R."/>
            <person name="Kayama H."/>
            <person name="Murakami M."/>
            <person name="Sakaguchi T."/>
            <person name="Das B."/>
            <person name="Nakamura S."/>
            <person name="Okada Y."/>
            <person name="Kumanogoh A."/>
            <person name="Takeda K."/>
        </authorList>
    </citation>
    <scope>NUCLEOTIDE SEQUENCE</scope>
    <source>
        <strain evidence="4">H105_2-2</strain>
    </source>
</reference>
<dbReference type="EMBL" id="VZBT01000066">
    <property type="protein sequence ID" value="MQO04140.1"/>
    <property type="molecule type" value="Genomic_DNA"/>
</dbReference>
<gene>
    <name evidence="7" type="ORF">DW192_12290</name>
    <name evidence="6" type="ORF">F7D62_08485</name>
    <name evidence="5" type="ORF">F7D97_09040</name>
    <name evidence="4" type="ORF">ONT01_09630</name>
</gene>
<feature type="domain" description="Fibronectin type-III" evidence="3">
    <location>
        <begin position="35"/>
        <end position="132"/>
    </location>
</feature>
<feature type="domain" description="F5/8 type C" evidence="2">
    <location>
        <begin position="122"/>
        <end position="283"/>
    </location>
</feature>
<keyword evidence="1" id="KW-0732">Signal</keyword>
<dbReference type="Proteomes" id="UP000406735">
    <property type="component" value="Unassembled WGS sequence"/>
</dbReference>
<comment type="caution">
    <text evidence="7">The sequence shown here is derived from an EMBL/GenBank/DDBJ whole genome shotgun (WGS) entry which is preliminary data.</text>
</comment>
<evidence type="ECO:0000256" key="1">
    <source>
        <dbReference type="SAM" id="SignalP"/>
    </source>
</evidence>
<reference evidence="7 8" key="1">
    <citation type="submission" date="2018-08" db="EMBL/GenBank/DDBJ databases">
        <title>A genome reference for cultivated species of the human gut microbiota.</title>
        <authorList>
            <person name="Zou Y."/>
            <person name="Xue W."/>
            <person name="Luo G."/>
        </authorList>
    </citation>
    <scope>NUCLEOTIDE SEQUENCE [LARGE SCALE GENOMIC DNA]</scope>
    <source>
        <strain evidence="7 8">AM16-54</strain>
    </source>
</reference>
<dbReference type="EMBL" id="JAPDVD010000001">
    <property type="protein sequence ID" value="MCW4138031.1"/>
    <property type="molecule type" value="Genomic_DNA"/>
</dbReference>
<dbReference type="InterPro" id="IPR003961">
    <property type="entry name" value="FN3_dom"/>
</dbReference>
<evidence type="ECO:0000313" key="4">
    <source>
        <dbReference type="EMBL" id="MCW4138031.1"/>
    </source>
</evidence>
<accession>A0A3R6EB77</accession>
<dbReference type="Proteomes" id="UP000284548">
    <property type="component" value="Unassembled WGS sequence"/>
</dbReference>
<sequence length="293" mass="32606">MKAIKYIFSALVGMVALASCDSNITDFEYQGYTGAPKTIDASAVTSEALPGAIRLNWTVPADSTFSYMKISYVNPANQETVTNVVSIHTRTLLIENTLKKYGDYTFTFQAFNDKNEAGAPMQVKAQSGLLPATVTYSKGDKINVTADMLSTDDQEPSEGPIKNLVDGNYNSFFHTRWSSPQKPLPQYIQVDFKEAHQVFMFWYRNRNGSQVGPENLDIQISNDGDNWESIKEILSGLPSASQAEYTSEGIDAGKPFTHLRLVVTKTFGDRNYFNLAELAVFDAHKVVYDPENE</sequence>
<dbReference type="EMBL" id="VZCY01000076">
    <property type="protein sequence ID" value="MQN10061.1"/>
    <property type="molecule type" value="Genomic_DNA"/>
</dbReference>
<evidence type="ECO:0000313" key="9">
    <source>
        <dbReference type="Proteomes" id="UP000390763"/>
    </source>
</evidence>
<dbReference type="InterPro" id="IPR032527">
    <property type="entry name" value="DUF4959"/>
</dbReference>
<feature type="signal peptide" evidence="1">
    <location>
        <begin position="1"/>
        <end position="18"/>
    </location>
</feature>
<dbReference type="Proteomes" id="UP001208620">
    <property type="component" value="Unassembled WGS sequence"/>
</dbReference>
<evidence type="ECO:0000313" key="10">
    <source>
        <dbReference type="Proteomes" id="UP000406735"/>
    </source>
</evidence>
<dbReference type="EMBL" id="QRKB01000035">
    <property type="protein sequence ID" value="RHH79163.1"/>
    <property type="molecule type" value="Genomic_DNA"/>
</dbReference>
<dbReference type="Pfam" id="PF16323">
    <property type="entry name" value="DUF4959"/>
    <property type="match status" value="1"/>
</dbReference>
<dbReference type="Proteomes" id="UP000390763">
    <property type="component" value="Unassembled WGS sequence"/>
</dbReference>